<dbReference type="EMBL" id="JAFDVH010000017">
    <property type="protein sequence ID" value="KAG7461747.1"/>
    <property type="molecule type" value="Genomic_DNA"/>
</dbReference>
<keyword evidence="4 5" id="KW-0833">Ubl conjugation pathway</keyword>
<dbReference type="FunFam" id="3.30.2410.10:FF:000003">
    <property type="entry name" value="probable E3 ubiquitin-protein ligase HERC4 isoform X1"/>
    <property type="match status" value="1"/>
</dbReference>
<evidence type="ECO:0000256" key="3">
    <source>
        <dbReference type="ARBA" id="ARBA00022679"/>
    </source>
</evidence>
<dbReference type="Proteomes" id="UP001046870">
    <property type="component" value="Chromosome 17"/>
</dbReference>
<keyword evidence="8" id="KW-1185">Reference proteome</keyword>
<dbReference type="OrthoDB" id="5981550at2759"/>
<dbReference type="InterPro" id="IPR000569">
    <property type="entry name" value="HECT_dom"/>
</dbReference>
<protein>
    <recommendedName>
        <fullName evidence="2">HECT-type E3 ubiquitin transferase</fullName>
        <ecNumber evidence="2">2.3.2.26</ecNumber>
    </recommendedName>
</protein>
<dbReference type="GO" id="GO:0061630">
    <property type="term" value="F:ubiquitin protein ligase activity"/>
    <property type="evidence" value="ECO:0007669"/>
    <property type="project" value="UniProtKB-EC"/>
</dbReference>
<dbReference type="PANTHER" id="PTHR45700">
    <property type="entry name" value="UBIQUITIN-PROTEIN LIGASE E3C"/>
    <property type="match status" value="1"/>
</dbReference>
<evidence type="ECO:0000256" key="4">
    <source>
        <dbReference type="ARBA" id="ARBA00022786"/>
    </source>
</evidence>
<dbReference type="GO" id="GO:0000209">
    <property type="term" value="P:protein polyubiquitination"/>
    <property type="evidence" value="ECO:0007669"/>
    <property type="project" value="InterPro"/>
</dbReference>
<dbReference type="SUPFAM" id="SSF56204">
    <property type="entry name" value="Hect, E3 ligase catalytic domain"/>
    <property type="match status" value="1"/>
</dbReference>
<feature type="active site" description="Glycyl thioester intermediate" evidence="5">
    <location>
        <position position="141"/>
    </location>
</feature>
<keyword evidence="3" id="KW-0808">Transferase</keyword>
<name>A0A9D3PN64_MEGAT</name>
<evidence type="ECO:0000256" key="1">
    <source>
        <dbReference type="ARBA" id="ARBA00000885"/>
    </source>
</evidence>
<dbReference type="PROSITE" id="PS50237">
    <property type="entry name" value="HECT"/>
    <property type="match status" value="1"/>
</dbReference>
<proteinExistence type="predicted"/>
<dbReference type="SMART" id="SM00119">
    <property type="entry name" value="HECTc"/>
    <property type="match status" value="1"/>
</dbReference>
<reference evidence="7" key="1">
    <citation type="submission" date="2021-01" db="EMBL/GenBank/DDBJ databases">
        <authorList>
            <person name="Zahm M."/>
            <person name="Roques C."/>
            <person name="Cabau C."/>
            <person name="Klopp C."/>
            <person name="Donnadieu C."/>
            <person name="Jouanno E."/>
            <person name="Lampietro C."/>
            <person name="Louis A."/>
            <person name="Herpin A."/>
            <person name="Echchiki A."/>
            <person name="Berthelot C."/>
            <person name="Parey E."/>
            <person name="Roest-Crollius H."/>
            <person name="Braasch I."/>
            <person name="Postlethwait J."/>
            <person name="Bobe J."/>
            <person name="Montfort J."/>
            <person name="Bouchez O."/>
            <person name="Begum T."/>
            <person name="Mejri S."/>
            <person name="Adams A."/>
            <person name="Chen W.-J."/>
            <person name="Guiguen Y."/>
        </authorList>
    </citation>
    <scope>NUCLEOTIDE SEQUENCE</scope>
    <source>
        <strain evidence="7">YG-15Mar2019-1</strain>
        <tissue evidence="7">Brain</tissue>
    </source>
</reference>
<dbReference type="Gene3D" id="3.30.2160.10">
    <property type="entry name" value="Hect, E3 ligase catalytic domain"/>
    <property type="match status" value="1"/>
</dbReference>
<comment type="catalytic activity">
    <reaction evidence="1">
        <text>S-ubiquitinyl-[E2 ubiquitin-conjugating enzyme]-L-cysteine + [acceptor protein]-L-lysine = [E2 ubiquitin-conjugating enzyme]-L-cysteine + N(6)-ubiquitinyl-[acceptor protein]-L-lysine.</text>
        <dbReference type="EC" id="2.3.2.26"/>
    </reaction>
</comment>
<dbReference type="Pfam" id="PF00632">
    <property type="entry name" value="HECT"/>
    <property type="match status" value="1"/>
</dbReference>
<dbReference type="Gene3D" id="3.30.2410.10">
    <property type="entry name" value="Hect, E3 ligase catalytic domain"/>
    <property type="match status" value="1"/>
</dbReference>
<dbReference type="InterPro" id="IPR035983">
    <property type="entry name" value="Hect_E3_ubiquitin_ligase"/>
</dbReference>
<evidence type="ECO:0000313" key="8">
    <source>
        <dbReference type="Proteomes" id="UP001046870"/>
    </source>
</evidence>
<evidence type="ECO:0000259" key="6">
    <source>
        <dbReference type="PROSITE" id="PS50237"/>
    </source>
</evidence>
<evidence type="ECO:0000256" key="5">
    <source>
        <dbReference type="PROSITE-ProRule" id="PRU00104"/>
    </source>
</evidence>
<dbReference type="AlphaFoldDB" id="A0A9D3PN64"/>
<gene>
    <name evidence="7" type="ORF">MATL_G00194380</name>
</gene>
<evidence type="ECO:0000256" key="2">
    <source>
        <dbReference type="ARBA" id="ARBA00012485"/>
    </source>
</evidence>
<evidence type="ECO:0000313" key="7">
    <source>
        <dbReference type="EMBL" id="KAG7461747.1"/>
    </source>
</evidence>
<feature type="domain" description="HECT" evidence="6">
    <location>
        <begin position="1"/>
        <end position="173"/>
    </location>
</feature>
<dbReference type="InterPro" id="IPR044611">
    <property type="entry name" value="E3A/B/C-like"/>
</dbReference>
<dbReference type="Gene3D" id="3.90.1750.10">
    <property type="entry name" value="Hect, E3 ligase catalytic domains"/>
    <property type="match status" value="1"/>
</dbReference>
<dbReference type="EC" id="2.3.2.26" evidence="2"/>
<accession>A0A9D3PN64</accession>
<sequence>MPVTKSNRQQYVDAYIDFVFNKSVRGQFEDFLKGFSKGCPNEMWRMFLPEELMAVLTGNVDYEWEELKKNTKYVGYKATDANIQNFWTVFDELSEEQKKHFLSFMTGCDRLPVGGLSKMQMTIVNPNKDDPDNYYPVASTCFYVLHLPNYSSINVLREKFKHAITFYEAFGEQ</sequence>
<organism evidence="7 8">
    <name type="scientific">Megalops atlanticus</name>
    <name type="common">Tarpon</name>
    <name type="synonym">Clupea gigantea</name>
    <dbReference type="NCBI Taxonomy" id="7932"/>
    <lineage>
        <taxon>Eukaryota</taxon>
        <taxon>Metazoa</taxon>
        <taxon>Chordata</taxon>
        <taxon>Craniata</taxon>
        <taxon>Vertebrata</taxon>
        <taxon>Euteleostomi</taxon>
        <taxon>Actinopterygii</taxon>
        <taxon>Neopterygii</taxon>
        <taxon>Teleostei</taxon>
        <taxon>Elopiformes</taxon>
        <taxon>Megalopidae</taxon>
        <taxon>Megalops</taxon>
    </lineage>
</organism>
<comment type="caution">
    <text evidence="7">The sequence shown here is derived from an EMBL/GenBank/DDBJ whole genome shotgun (WGS) entry which is preliminary data.</text>
</comment>